<dbReference type="GO" id="GO:0016757">
    <property type="term" value="F:glycosyltransferase activity"/>
    <property type="evidence" value="ECO:0007669"/>
    <property type="project" value="UniProtKB-KW"/>
</dbReference>
<comment type="caution">
    <text evidence="2">The sequence shown here is derived from an EMBL/GenBank/DDBJ whole genome shotgun (WGS) entry which is preliminary data.</text>
</comment>
<gene>
    <name evidence="2" type="ORF">V5N11_006521</name>
</gene>
<dbReference type="PANTHER" id="PTHR48046:SF1">
    <property type="entry name" value="GLYCOSYLTRANSFERASE-RELATED"/>
    <property type="match status" value="1"/>
</dbReference>
<keyword evidence="1" id="KW-0808">Transferase</keyword>
<evidence type="ECO:0000313" key="2">
    <source>
        <dbReference type="EMBL" id="KAL1212319.1"/>
    </source>
</evidence>
<reference evidence="2 3" key="1">
    <citation type="submission" date="2024-04" db="EMBL/GenBank/DDBJ databases">
        <title>Genome assembly C_amara_ONT_v2.</title>
        <authorList>
            <person name="Yant L."/>
            <person name="Moore C."/>
            <person name="Slenker M."/>
        </authorList>
    </citation>
    <scope>NUCLEOTIDE SEQUENCE [LARGE SCALE GENOMIC DNA]</scope>
    <source>
        <tissue evidence="2">Leaf</tissue>
    </source>
</reference>
<dbReference type="Proteomes" id="UP001558713">
    <property type="component" value="Unassembled WGS sequence"/>
</dbReference>
<keyword evidence="3" id="KW-1185">Reference proteome</keyword>
<dbReference type="PANTHER" id="PTHR48046">
    <property type="entry name" value="UDP-GLYCOSYLTRANSFERASE 72E1"/>
    <property type="match status" value="1"/>
</dbReference>
<keyword evidence="1" id="KW-0328">Glycosyltransferase</keyword>
<protein>
    <submittedName>
        <fullName evidence="2">UDP-glycosyltransferase 72D1</fullName>
    </submittedName>
</protein>
<evidence type="ECO:0000313" key="3">
    <source>
        <dbReference type="Proteomes" id="UP001558713"/>
    </source>
</evidence>
<dbReference type="EMBL" id="JBANAX010000368">
    <property type="protein sequence ID" value="KAL1212319.1"/>
    <property type="molecule type" value="Genomic_DNA"/>
</dbReference>
<accession>A0ABD1B960</accession>
<dbReference type="SUPFAM" id="SSF53756">
    <property type="entry name" value="UDP-Glycosyltransferase/glycogen phosphorylase"/>
    <property type="match status" value="1"/>
</dbReference>
<evidence type="ECO:0000256" key="1">
    <source>
        <dbReference type="ARBA" id="ARBA00022676"/>
    </source>
</evidence>
<dbReference type="AlphaFoldDB" id="A0ABD1B960"/>
<organism evidence="2 3">
    <name type="scientific">Cardamine amara subsp. amara</name>
    <dbReference type="NCBI Taxonomy" id="228776"/>
    <lineage>
        <taxon>Eukaryota</taxon>
        <taxon>Viridiplantae</taxon>
        <taxon>Streptophyta</taxon>
        <taxon>Embryophyta</taxon>
        <taxon>Tracheophyta</taxon>
        <taxon>Spermatophyta</taxon>
        <taxon>Magnoliopsida</taxon>
        <taxon>eudicotyledons</taxon>
        <taxon>Gunneridae</taxon>
        <taxon>Pentapetalae</taxon>
        <taxon>rosids</taxon>
        <taxon>malvids</taxon>
        <taxon>Brassicales</taxon>
        <taxon>Brassicaceae</taxon>
        <taxon>Cardamineae</taxon>
        <taxon>Cardamine</taxon>
    </lineage>
</organism>
<dbReference type="Gene3D" id="3.40.50.2000">
    <property type="entry name" value="Glycogen Phosphorylase B"/>
    <property type="match status" value="1"/>
</dbReference>
<proteinExistence type="predicted"/>
<name>A0ABD1B960_CARAN</name>
<sequence>MDQPHALLVASPGLGHLIPILELGNRLSSVLSVHFTILAVTCGSSSSVETEAISSAAERTACEIMELPSVDVDNLVEPGATVVTKIVVKMRAMKPAVRDAVKSMKRNQQS</sequence>